<keyword evidence="2" id="KW-1185">Reference proteome</keyword>
<dbReference type="Proteomes" id="UP000324222">
    <property type="component" value="Unassembled WGS sequence"/>
</dbReference>
<sequence length="79" mass="8894">MLHSLSSAWLSATTLPGWYTSYRSLVTTSVTKRASAFAKNGTEATKALQLKFITSWEVIENFRLETIICIIAYNYTRLG</sequence>
<organism evidence="1 2">
    <name type="scientific">Portunus trituberculatus</name>
    <name type="common">Swimming crab</name>
    <name type="synonym">Neptunus trituberculatus</name>
    <dbReference type="NCBI Taxonomy" id="210409"/>
    <lineage>
        <taxon>Eukaryota</taxon>
        <taxon>Metazoa</taxon>
        <taxon>Ecdysozoa</taxon>
        <taxon>Arthropoda</taxon>
        <taxon>Crustacea</taxon>
        <taxon>Multicrustacea</taxon>
        <taxon>Malacostraca</taxon>
        <taxon>Eumalacostraca</taxon>
        <taxon>Eucarida</taxon>
        <taxon>Decapoda</taxon>
        <taxon>Pleocyemata</taxon>
        <taxon>Brachyura</taxon>
        <taxon>Eubrachyura</taxon>
        <taxon>Portunoidea</taxon>
        <taxon>Portunidae</taxon>
        <taxon>Portuninae</taxon>
        <taxon>Portunus</taxon>
    </lineage>
</organism>
<proteinExistence type="predicted"/>
<reference evidence="1 2" key="1">
    <citation type="submission" date="2019-05" db="EMBL/GenBank/DDBJ databases">
        <title>Another draft genome of Portunus trituberculatus and its Hox gene families provides insights of decapod evolution.</title>
        <authorList>
            <person name="Jeong J.-H."/>
            <person name="Song I."/>
            <person name="Kim S."/>
            <person name="Choi T."/>
            <person name="Kim D."/>
            <person name="Ryu S."/>
            <person name="Kim W."/>
        </authorList>
    </citation>
    <scope>NUCLEOTIDE SEQUENCE [LARGE SCALE GENOMIC DNA]</scope>
    <source>
        <tissue evidence="1">Muscle</tissue>
    </source>
</reference>
<evidence type="ECO:0000313" key="2">
    <source>
        <dbReference type="Proteomes" id="UP000324222"/>
    </source>
</evidence>
<gene>
    <name evidence="1" type="ORF">E2C01_031233</name>
</gene>
<evidence type="ECO:0000313" key="1">
    <source>
        <dbReference type="EMBL" id="MPC37743.1"/>
    </source>
</evidence>
<name>A0A5B7EY21_PORTR</name>
<accession>A0A5B7EY21</accession>
<comment type="caution">
    <text evidence="1">The sequence shown here is derived from an EMBL/GenBank/DDBJ whole genome shotgun (WGS) entry which is preliminary data.</text>
</comment>
<protein>
    <submittedName>
        <fullName evidence="1">Uncharacterized protein</fullName>
    </submittedName>
</protein>
<dbReference type="AlphaFoldDB" id="A0A5B7EY21"/>
<dbReference type="EMBL" id="VSRR010003871">
    <property type="protein sequence ID" value="MPC37743.1"/>
    <property type="molecule type" value="Genomic_DNA"/>
</dbReference>